<proteinExistence type="predicted"/>
<protein>
    <submittedName>
        <fullName evidence="1">Uncharacterized protein</fullName>
    </submittedName>
</protein>
<organism evidence="1 2">
    <name type="scientific">Elysia crispata</name>
    <name type="common">lettuce slug</name>
    <dbReference type="NCBI Taxonomy" id="231223"/>
    <lineage>
        <taxon>Eukaryota</taxon>
        <taxon>Metazoa</taxon>
        <taxon>Spiralia</taxon>
        <taxon>Lophotrochozoa</taxon>
        <taxon>Mollusca</taxon>
        <taxon>Gastropoda</taxon>
        <taxon>Heterobranchia</taxon>
        <taxon>Euthyneura</taxon>
        <taxon>Panpulmonata</taxon>
        <taxon>Sacoglossa</taxon>
        <taxon>Placobranchoidea</taxon>
        <taxon>Plakobranchidae</taxon>
        <taxon>Elysia</taxon>
    </lineage>
</organism>
<gene>
    <name evidence="1" type="ORF">RRG08_043830</name>
</gene>
<sequence>MPRRQTLHAMGIHFDKSLSFFTEVYVFVLVKDNLSFKKTPSPTIGAKTRTQTGDCPSFLVVQSPTP</sequence>
<dbReference type="AlphaFoldDB" id="A0AAE1B6M0"/>
<dbReference type="EMBL" id="JAWDGP010000452">
    <property type="protein sequence ID" value="KAK3800512.1"/>
    <property type="molecule type" value="Genomic_DNA"/>
</dbReference>
<evidence type="ECO:0000313" key="2">
    <source>
        <dbReference type="Proteomes" id="UP001283361"/>
    </source>
</evidence>
<name>A0AAE1B6M0_9GAST</name>
<dbReference type="Proteomes" id="UP001283361">
    <property type="component" value="Unassembled WGS sequence"/>
</dbReference>
<keyword evidence="2" id="KW-1185">Reference proteome</keyword>
<comment type="caution">
    <text evidence="1">The sequence shown here is derived from an EMBL/GenBank/DDBJ whole genome shotgun (WGS) entry which is preliminary data.</text>
</comment>
<reference evidence="1" key="1">
    <citation type="journal article" date="2023" name="G3 (Bethesda)">
        <title>A reference genome for the long-term kleptoplast-retaining sea slug Elysia crispata morphotype clarki.</title>
        <authorList>
            <person name="Eastman K.E."/>
            <person name="Pendleton A.L."/>
            <person name="Shaikh M.A."/>
            <person name="Suttiyut T."/>
            <person name="Ogas R."/>
            <person name="Tomko P."/>
            <person name="Gavelis G."/>
            <person name="Widhalm J.R."/>
            <person name="Wisecaver J.H."/>
        </authorList>
    </citation>
    <scope>NUCLEOTIDE SEQUENCE</scope>
    <source>
        <strain evidence="1">ECLA1</strain>
    </source>
</reference>
<evidence type="ECO:0000313" key="1">
    <source>
        <dbReference type="EMBL" id="KAK3800512.1"/>
    </source>
</evidence>
<accession>A0AAE1B6M0</accession>